<dbReference type="AlphaFoldDB" id="A0A518DCE6"/>
<organism evidence="2 3">
    <name type="scientific">Pirellulimonas nuda</name>
    <dbReference type="NCBI Taxonomy" id="2528009"/>
    <lineage>
        <taxon>Bacteria</taxon>
        <taxon>Pseudomonadati</taxon>
        <taxon>Planctomycetota</taxon>
        <taxon>Planctomycetia</taxon>
        <taxon>Pirellulales</taxon>
        <taxon>Lacipirellulaceae</taxon>
        <taxon>Pirellulimonas</taxon>
    </lineage>
</organism>
<keyword evidence="3" id="KW-1185">Reference proteome</keyword>
<evidence type="ECO:0000256" key="1">
    <source>
        <dbReference type="SAM" id="MobiDB-lite"/>
    </source>
</evidence>
<feature type="compositionally biased region" description="Basic and acidic residues" evidence="1">
    <location>
        <begin position="166"/>
        <end position="177"/>
    </location>
</feature>
<dbReference type="Proteomes" id="UP000317429">
    <property type="component" value="Chromosome"/>
</dbReference>
<dbReference type="KEGG" id="pnd:Pla175_25440"/>
<proteinExistence type="predicted"/>
<accession>A0A518DCE6</accession>
<evidence type="ECO:0000313" key="2">
    <source>
        <dbReference type="EMBL" id="QDU89157.1"/>
    </source>
</evidence>
<dbReference type="RefSeq" id="WP_145285103.1">
    <property type="nucleotide sequence ID" value="NZ_CP036291.1"/>
</dbReference>
<name>A0A518DCE6_9BACT</name>
<feature type="compositionally biased region" description="Low complexity" evidence="1">
    <location>
        <begin position="91"/>
        <end position="105"/>
    </location>
</feature>
<evidence type="ECO:0000313" key="3">
    <source>
        <dbReference type="Proteomes" id="UP000317429"/>
    </source>
</evidence>
<gene>
    <name evidence="2" type="ORF">Pla175_25440</name>
</gene>
<feature type="region of interest" description="Disordered" evidence="1">
    <location>
        <begin position="153"/>
        <end position="181"/>
    </location>
</feature>
<sequence length="197" mass="20296">MRPDREQTELEARLAAASLPAVTLDRDALMYRAGWEAAGAAAAHAPARWAWPAGAAAAMAASLLLGMQLARPVDPAGVAANHAQPVLAAREAAPADAPTGGQAPTPTAPPPRLPDAQRAPSPWLAWVPRAAPLPGRADPADTSLLALRERIATGDLGPLWPSNGPERGEPEPAEPPRRAATAGELMQELLAEGGVRS</sequence>
<reference evidence="2 3" key="1">
    <citation type="submission" date="2019-02" db="EMBL/GenBank/DDBJ databases">
        <title>Deep-cultivation of Planctomycetes and their phenomic and genomic characterization uncovers novel biology.</title>
        <authorList>
            <person name="Wiegand S."/>
            <person name="Jogler M."/>
            <person name="Boedeker C."/>
            <person name="Pinto D."/>
            <person name="Vollmers J."/>
            <person name="Rivas-Marin E."/>
            <person name="Kohn T."/>
            <person name="Peeters S.H."/>
            <person name="Heuer A."/>
            <person name="Rast P."/>
            <person name="Oberbeckmann S."/>
            <person name="Bunk B."/>
            <person name="Jeske O."/>
            <person name="Meyerdierks A."/>
            <person name="Storesund J.E."/>
            <person name="Kallscheuer N."/>
            <person name="Luecker S."/>
            <person name="Lage O.M."/>
            <person name="Pohl T."/>
            <person name="Merkel B.J."/>
            <person name="Hornburger P."/>
            <person name="Mueller R.-W."/>
            <person name="Bruemmer F."/>
            <person name="Labrenz M."/>
            <person name="Spormann A.M."/>
            <person name="Op den Camp H."/>
            <person name="Overmann J."/>
            <person name="Amann R."/>
            <person name="Jetten M.S.M."/>
            <person name="Mascher T."/>
            <person name="Medema M.H."/>
            <person name="Devos D.P."/>
            <person name="Kaster A.-K."/>
            <person name="Ovreas L."/>
            <person name="Rohde M."/>
            <person name="Galperin M.Y."/>
            <person name="Jogler C."/>
        </authorList>
    </citation>
    <scope>NUCLEOTIDE SEQUENCE [LARGE SCALE GENOMIC DNA]</scope>
    <source>
        <strain evidence="2 3">Pla175</strain>
    </source>
</reference>
<feature type="region of interest" description="Disordered" evidence="1">
    <location>
        <begin position="91"/>
        <end position="119"/>
    </location>
</feature>
<dbReference type="EMBL" id="CP036291">
    <property type="protein sequence ID" value="QDU89157.1"/>
    <property type="molecule type" value="Genomic_DNA"/>
</dbReference>
<protein>
    <submittedName>
        <fullName evidence="2">Uncharacterized protein</fullName>
    </submittedName>
</protein>